<organism evidence="1 2">
    <name type="scientific">Acaulospora colombiana</name>
    <dbReference type="NCBI Taxonomy" id="27376"/>
    <lineage>
        <taxon>Eukaryota</taxon>
        <taxon>Fungi</taxon>
        <taxon>Fungi incertae sedis</taxon>
        <taxon>Mucoromycota</taxon>
        <taxon>Glomeromycotina</taxon>
        <taxon>Glomeromycetes</taxon>
        <taxon>Diversisporales</taxon>
        <taxon>Acaulosporaceae</taxon>
        <taxon>Acaulospora</taxon>
    </lineage>
</organism>
<accession>A0ACA9KDN2</accession>
<reference evidence="1" key="1">
    <citation type="submission" date="2021-06" db="EMBL/GenBank/DDBJ databases">
        <authorList>
            <person name="Kallberg Y."/>
            <person name="Tangrot J."/>
            <person name="Rosling A."/>
        </authorList>
    </citation>
    <scope>NUCLEOTIDE SEQUENCE</scope>
    <source>
        <strain evidence="1">CL356</strain>
    </source>
</reference>
<comment type="caution">
    <text evidence="1">The sequence shown here is derived from an EMBL/GenBank/DDBJ whole genome shotgun (WGS) entry which is preliminary data.</text>
</comment>
<evidence type="ECO:0000313" key="2">
    <source>
        <dbReference type="Proteomes" id="UP000789525"/>
    </source>
</evidence>
<protein>
    <submittedName>
        <fullName evidence="1">9073_t:CDS:1</fullName>
    </submittedName>
</protein>
<sequence>MNETGDASVDKSNDDDDPTSSQQTKDKHPQQPAPTLRKKPGRKPNPASPALRKAQNRAAQRAFRERKERHLKELENTIQSLRAMQTETTNNFHREREQLRSLIERIKTENYYLKYIAFNFECALNSINGNNEATSKIKNSIFSNIISPSSYCDIGNFDQLSVIPTGATSIGLSGSQPPTLQQVPTLNLNNVGTSVVPFTLQSPTSNSITLSPKSANISSPASAINSPPTPNSTIQLSNNPFYQKLSDQLIKSLIQNSVSSRLVPKQTSTDDSSGDTFISVSPPLVQDHSNFLESNSNEFNTTFALSGDVEQINDNLKNSYSANSNFIVIPGIMEQHVTKEVDQLIRLAKIVGCTDLSVPVKPLVRRPLTEKQESYLSFQHDPRIDLIPCLHLRSRMIQYQGHYDLYELCELLINETKCYGDPLDPDSWELPDRFFEKFKFLAFQHCRLKSSFYQRYGRLPADFNNVYEQYAKEGACI</sequence>
<gene>
    <name evidence="1" type="ORF">ACOLOM_LOCUS1405</name>
</gene>
<dbReference type="EMBL" id="CAJVPT010001647">
    <property type="protein sequence ID" value="CAG8466582.1"/>
    <property type="molecule type" value="Genomic_DNA"/>
</dbReference>
<dbReference type="Proteomes" id="UP000789525">
    <property type="component" value="Unassembled WGS sequence"/>
</dbReference>
<evidence type="ECO:0000313" key="1">
    <source>
        <dbReference type="EMBL" id="CAG8466582.1"/>
    </source>
</evidence>
<keyword evidence="2" id="KW-1185">Reference proteome</keyword>
<proteinExistence type="predicted"/>
<name>A0ACA9KDN2_9GLOM</name>